<evidence type="ECO:0000313" key="1">
    <source>
        <dbReference type="EMBL" id="MBB6211102.1"/>
    </source>
</evidence>
<sequence length="446" mass="44704">MATFDVAVGATGTGINTILSSLYASPAAQTALFNGSETETIDPIGPVTATWAIQAAPTVSFTPPTAEQWAAAYPTAKGPLPTGNVLTLVVSAATLGATYGGQTLSGTSWINVYATFTLTGGTLSVAAQAVAFDTTQMSKFDQAVVGNLLVPAILQFANSALSAIAIPQIPEVVGVTLQTPVAEIINGGLVIAAAMQSSAAVDLTGYTAPTDDLYALVGLTVINTVIASQVTDYAFNVEESSGNSDWNAQASIKGTVNSIVASISGTDLQAAASLSGLAGSAGVGGTGTGIVKTLLCPIGTAIDAIANPDNWDKLSASVSITYSPSPLTMTIGLAAVTENGTQSLQVTPGSLKDTTVTVSPTWSGDIIGTTLATACSGAVDLITAMSKGDLLDDILDPGNRHISVVDIPTMSVSIDGIKVSLTIADGAVATPFGSSYVSQSFSVTIG</sequence>
<dbReference type="RefSeq" id="WP_184263919.1">
    <property type="nucleotide sequence ID" value="NZ_JACIIX010000009.1"/>
</dbReference>
<dbReference type="Proteomes" id="UP000544872">
    <property type="component" value="Unassembled WGS sequence"/>
</dbReference>
<gene>
    <name evidence="1" type="ORF">FHS48_002537</name>
</gene>
<comment type="caution">
    <text evidence="1">The sequence shown here is derived from an EMBL/GenBank/DDBJ whole genome shotgun (WGS) entry which is preliminary data.</text>
</comment>
<name>A0A7W9ZGK1_NOVIT</name>
<organism evidence="1 2">
    <name type="scientific">Novispirillum itersonii</name>
    <name type="common">Aquaspirillum itersonii</name>
    <dbReference type="NCBI Taxonomy" id="189"/>
    <lineage>
        <taxon>Bacteria</taxon>
        <taxon>Pseudomonadati</taxon>
        <taxon>Pseudomonadota</taxon>
        <taxon>Alphaproteobacteria</taxon>
        <taxon>Rhodospirillales</taxon>
        <taxon>Novispirillaceae</taxon>
        <taxon>Novispirillum</taxon>
    </lineage>
</organism>
<accession>A0A7W9ZGK1</accession>
<proteinExistence type="predicted"/>
<evidence type="ECO:0000313" key="2">
    <source>
        <dbReference type="Proteomes" id="UP000544872"/>
    </source>
</evidence>
<reference evidence="1 2" key="1">
    <citation type="submission" date="2020-08" db="EMBL/GenBank/DDBJ databases">
        <title>Genomic Encyclopedia of Type Strains, Phase IV (KMG-IV): sequencing the most valuable type-strain genomes for metagenomic binning, comparative biology and taxonomic classification.</title>
        <authorList>
            <person name="Goeker M."/>
        </authorList>
    </citation>
    <scope>NUCLEOTIDE SEQUENCE [LARGE SCALE GENOMIC DNA]</scope>
    <source>
        <strain evidence="1 2">DSM 11590</strain>
    </source>
</reference>
<dbReference type="EMBL" id="JACIIX010000009">
    <property type="protein sequence ID" value="MBB6211102.1"/>
    <property type="molecule type" value="Genomic_DNA"/>
</dbReference>
<protein>
    <submittedName>
        <fullName evidence="1">Uncharacterized protein</fullName>
    </submittedName>
</protein>
<dbReference type="AlphaFoldDB" id="A0A7W9ZGK1"/>
<keyword evidence="2" id="KW-1185">Reference proteome</keyword>